<gene>
    <name evidence="2" type="ORF">F3Y22_tig00018853pilonHSYRG00001</name>
</gene>
<feature type="transmembrane region" description="Helical" evidence="1">
    <location>
        <begin position="6"/>
        <end position="31"/>
    </location>
</feature>
<evidence type="ECO:0000256" key="1">
    <source>
        <dbReference type="SAM" id="Phobius"/>
    </source>
</evidence>
<comment type="caution">
    <text evidence="2">The sequence shown here is derived from an EMBL/GenBank/DDBJ whole genome shotgun (WGS) entry which is preliminary data.</text>
</comment>
<keyword evidence="1" id="KW-0472">Membrane</keyword>
<keyword evidence="1" id="KW-1133">Transmembrane helix</keyword>
<protein>
    <submittedName>
        <fullName evidence="2">Uncharacterized protein</fullName>
    </submittedName>
</protein>
<name>A0A6A3BV19_HIBSY</name>
<accession>A0A6A3BV19</accession>
<dbReference type="AlphaFoldDB" id="A0A6A3BV19"/>
<reference evidence="2" key="1">
    <citation type="submission" date="2019-09" db="EMBL/GenBank/DDBJ databases">
        <title>Draft genome information of white flower Hibiscus syriacus.</title>
        <authorList>
            <person name="Kim Y.-M."/>
        </authorList>
    </citation>
    <scope>NUCLEOTIDE SEQUENCE [LARGE SCALE GENOMIC DNA]</scope>
    <source>
        <strain evidence="2">YM2019G1</strain>
    </source>
</reference>
<sequence>MSRNLAAILGGAAGAVALVVIVGLLYGSAYFTNGVFREDPRLDLRIHLFKEDILGFSCPRGKLDVLS</sequence>
<keyword evidence="3" id="KW-1185">Reference proteome</keyword>
<evidence type="ECO:0000313" key="3">
    <source>
        <dbReference type="Proteomes" id="UP000436088"/>
    </source>
</evidence>
<evidence type="ECO:0000313" key="2">
    <source>
        <dbReference type="EMBL" id="KAE8720583.1"/>
    </source>
</evidence>
<proteinExistence type="predicted"/>
<dbReference type="EMBL" id="VEPZ02000700">
    <property type="protein sequence ID" value="KAE8720583.1"/>
    <property type="molecule type" value="Genomic_DNA"/>
</dbReference>
<keyword evidence="1" id="KW-0812">Transmembrane</keyword>
<dbReference type="Proteomes" id="UP000436088">
    <property type="component" value="Unassembled WGS sequence"/>
</dbReference>
<organism evidence="2 3">
    <name type="scientific">Hibiscus syriacus</name>
    <name type="common">Rose of Sharon</name>
    <dbReference type="NCBI Taxonomy" id="106335"/>
    <lineage>
        <taxon>Eukaryota</taxon>
        <taxon>Viridiplantae</taxon>
        <taxon>Streptophyta</taxon>
        <taxon>Embryophyta</taxon>
        <taxon>Tracheophyta</taxon>
        <taxon>Spermatophyta</taxon>
        <taxon>Magnoliopsida</taxon>
        <taxon>eudicotyledons</taxon>
        <taxon>Gunneridae</taxon>
        <taxon>Pentapetalae</taxon>
        <taxon>rosids</taxon>
        <taxon>malvids</taxon>
        <taxon>Malvales</taxon>
        <taxon>Malvaceae</taxon>
        <taxon>Malvoideae</taxon>
        <taxon>Hibiscus</taxon>
    </lineage>
</organism>